<evidence type="ECO:0000256" key="1">
    <source>
        <dbReference type="SAM" id="Coils"/>
    </source>
</evidence>
<evidence type="ECO:0000313" key="2">
    <source>
        <dbReference type="EMBL" id="PDZ94981.1"/>
    </source>
</evidence>
<dbReference type="RefSeq" id="WP_098006329.1">
    <property type="nucleotide sequence ID" value="NZ_NVMX01000080.1"/>
</dbReference>
<dbReference type="EMBL" id="NVMX01000080">
    <property type="protein sequence ID" value="PDZ94981.1"/>
    <property type="molecule type" value="Genomic_DNA"/>
</dbReference>
<keyword evidence="1" id="KW-0175">Coiled coil</keyword>
<accession>A0A9X6SU58</accession>
<name>A0A9X6SU58_BACCE</name>
<reference evidence="2 3" key="1">
    <citation type="submission" date="2017-09" db="EMBL/GenBank/DDBJ databases">
        <title>Large-scale bioinformatics analysis of Bacillus genomes uncovers conserved roles of natural products in bacterial physiology.</title>
        <authorList>
            <consortium name="Agbiome Team Llc"/>
            <person name="Bleich R.M."/>
            <person name="Grubbs K.J."/>
            <person name="Santa Maria K.C."/>
            <person name="Allen S.E."/>
            <person name="Farag S."/>
            <person name="Shank E.A."/>
            <person name="Bowers A."/>
        </authorList>
    </citation>
    <scope>NUCLEOTIDE SEQUENCE [LARGE SCALE GENOMIC DNA]</scope>
    <source>
        <strain evidence="2 3">AFS092789</strain>
    </source>
</reference>
<feature type="coiled-coil region" evidence="1">
    <location>
        <begin position="108"/>
        <end position="135"/>
    </location>
</feature>
<sequence>MSFQDVWEYAEEYAPSGKMVLSLIQEGNEHKIWRLYKYYSRCGDWEVVDGMKRVIDKLDRPELLKEESPTYDSSDINAEFDEPIKVDSYDNDKEIFLKLEQGRYTITLTAAVDEDDDEEKDADDLEEQEKENEEDILFDFVVFDAYNNRIDVGLRCKNESYIEVEEYDDGICKIVVCPKSNQDVEIVINER</sequence>
<dbReference type="Proteomes" id="UP000219922">
    <property type="component" value="Unassembled WGS sequence"/>
</dbReference>
<gene>
    <name evidence="2" type="ORF">CON36_30880</name>
</gene>
<evidence type="ECO:0000313" key="3">
    <source>
        <dbReference type="Proteomes" id="UP000219922"/>
    </source>
</evidence>
<dbReference type="AlphaFoldDB" id="A0A9X6SU58"/>
<organism evidence="2 3">
    <name type="scientific">Bacillus cereus</name>
    <dbReference type="NCBI Taxonomy" id="1396"/>
    <lineage>
        <taxon>Bacteria</taxon>
        <taxon>Bacillati</taxon>
        <taxon>Bacillota</taxon>
        <taxon>Bacilli</taxon>
        <taxon>Bacillales</taxon>
        <taxon>Bacillaceae</taxon>
        <taxon>Bacillus</taxon>
        <taxon>Bacillus cereus group</taxon>
    </lineage>
</organism>
<comment type="caution">
    <text evidence="2">The sequence shown here is derived from an EMBL/GenBank/DDBJ whole genome shotgun (WGS) entry which is preliminary data.</text>
</comment>
<protein>
    <submittedName>
        <fullName evidence="2">Uncharacterized protein</fullName>
    </submittedName>
</protein>
<proteinExistence type="predicted"/>